<feature type="transmembrane region" description="Helical" evidence="7">
    <location>
        <begin position="75"/>
        <end position="97"/>
    </location>
</feature>
<dbReference type="FunFam" id="1.10.3720.10:FF:000003">
    <property type="entry name" value="Aliphatic sulfonate ABC transporter permease"/>
    <property type="match status" value="1"/>
</dbReference>
<keyword evidence="4 7" id="KW-0812">Transmembrane</keyword>
<reference evidence="9 10" key="1">
    <citation type="submission" date="2019-03" db="EMBL/GenBank/DDBJ databases">
        <title>Genomic Encyclopedia of Type Strains, Phase IV (KMG-IV): sequencing the most valuable type-strain genomes for metagenomic binning, comparative biology and taxonomic classification.</title>
        <authorList>
            <person name="Goeker M."/>
        </authorList>
    </citation>
    <scope>NUCLEOTIDE SEQUENCE [LARGE SCALE GENOMIC DNA]</scope>
    <source>
        <strain evidence="9 10">LX-B</strain>
    </source>
</reference>
<feature type="transmembrane region" description="Helical" evidence="7">
    <location>
        <begin position="177"/>
        <end position="198"/>
    </location>
</feature>
<comment type="subcellular location">
    <subcellularLocation>
        <location evidence="1 7">Cell membrane</location>
        <topology evidence="1 7">Multi-pass membrane protein</topology>
    </subcellularLocation>
</comment>
<dbReference type="PROSITE" id="PS50928">
    <property type="entry name" value="ABC_TM1"/>
    <property type="match status" value="1"/>
</dbReference>
<dbReference type="Proteomes" id="UP000295008">
    <property type="component" value="Unassembled WGS sequence"/>
</dbReference>
<feature type="transmembrane region" description="Helical" evidence="7">
    <location>
        <begin position="109"/>
        <end position="131"/>
    </location>
</feature>
<evidence type="ECO:0000256" key="1">
    <source>
        <dbReference type="ARBA" id="ARBA00004651"/>
    </source>
</evidence>
<evidence type="ECO:0000256" key="3">
    <source>
        <dbReference type="ARBA" id="ARBA00022475"/>
    </source>
</evidence>
<dbReference type="SUPFAM" id="SSF161098">
    <property type="entry name" value="MetI-like"/>
    <property type="match status" value="1"/>
</dbReference>
<dbReference type="CDD" id="cd06261">
    <property type="entry name" value="TM_PBP2"/>
    <property type="match status" value="1"/>
</dbReference>
<evidence type="ECO:0000313" key="9">
    <source>
        <dbReference type="EMBL" id="TCL63349.1"/>
    </source>
</evidence>
<dbReference type="GO" id="GO:0005886">
    <property type="term" value="C:plasma membrane"/>
    <property type="evidence" value="ECO:0007669"/>
    <property type="project" value="UniProtKB-SubCell"/>
</dbReference>
<keyword evidence="6 7" id="KW-0472">Membrane</keyword>
<dbReference type="InterPro" id="IPR000515">
    <property type="entry name" value="MetI-like"/>
</dbReference>
<keyword evidence="10" id="KW-1185">Reference proteome</keyword>
<dbReference type="Pfam" id="PF00528">
    <property type="entry name" value="BPD_transp_1"/>
    <property type="match status" value="1"/>
</dbReference>
<feature type="domain" description="ABC transmembrane type-1" evidence="8">
    <location>
        <begin position="71"/>
        <end position="251"/>
    </location>
</feature>
<keyword evidence="2 7" id="KW-0813">Transport</keyword>
<dbReference type="PANTHER" id="PTHR30151">
    <property type="entry name" value="ALKANE SULFONATE ABC TRANSPORTER-RELATED, MEMBRANE SUBUNIT"/>
    <property type="match status" value="1"/>
</dbReference>
<comment type="caution">
    <text evidence="9">The sequence shown here is derived from an EMBL/GenBank/DDBJ whole genome shotgun (WGS) entry which is preliminary data.</text>
</comment>
<dbReference type="RefSeq" id="WP_243662964.1">
    <property type="nucleotide sequence ID" value="NZ_SLUN01000021.1"/>
</dbReference>
<evidence type="ECO:0000256" key="6">
    <source>
        <dbReference type="ARBA" id="ARBA00023136"/>
    </source>
</evidence>
<evidence type="ECO:0000256" key="4">
    <source>
        <dbReference type="ARBA" id="ARBA00022692"/>
    </source>
</evidence>
<evidence type="ECO:0000259" key="8">
    <source>
        <dbReference type="PROSITE" id="PS50928"/>
    </source>
</evidence>
<protein>
    <submittedName>
        <fullName evidence="9">NitT/TauT family transport system permease protein/sulfonate transport system permease protein</fullName>
    </submittedName>
</protein>
<evidence type="ECO:0000256" key="2">
    <source>
        <dbReference type="ARBA" id="ARBA00022448"/>
    </source>
</evidence>
<dbReference type="GO" id="GO:0042918">
    <property type="term" value="P:alkanesulfonate transmembrane transport"/>
    <property type="evidence" value="ECO:0007669"/>
    <property type="project" value="UniProtKB-ARBA"/>
</dbReference>
<comment type="similarity">
    <text evidence="7">Belongs to the binding-protein-dependent transport system permease family.</text>
</comment>
<organism evidence="9 10">
    <name type="scientific">Hydrogenispora ethanolica</name>
    <dbReference type="NCBI Taxonomy" id="1082276"/>
    <lineage>
        <taxon>Bacteria</taxon>
        <taxon>Bacillati</taxon>
        <taxon>Bacillota</taxon>
        <taxon>Hydrogenispora</taxon>
    </lineage>
</organism>
<evidence type="ECO:0000256" key="5">
    <source>
        <dbReference type="ARBA" id="ARBA00022989"/>
    </source>
</evidence>
<dbReference type="InterPro" id="IPR035906">
    <property type="entry name" value="MetI-like_sf"/>
</dbReference>
<sequence length="266" mass="28874">MKAAQWREKLRSDRQNIFWALAAFCSILILWQATVTFTLGGAALPGPSKVLNEFFKSFYTPIGQYTLLGHIGWSLYRVLVGFTAASLLGVVVGLAMGWSKLAKAIIGPVFEWLRPIPALAWIPLAILWFGIGETTKYFIIFVGTFTNVTLNAYAGARQVDPVLIGASRMLGAKKNQVFTRVVLPSSVPQIFAGLQLGFSTSWMSVLAAEMVRSSEGAGWIIIMGQNTGNTTQIIVGIIAIGLVGLCLATLMRGVERGLCSWNIRGT</sequence>
<feature type="transmembrane region" description="Helical" evidence="7">
    <location>
        <begin position="233"/>
        <end position="254"/>
    </location>
</feature>
<gene>
    <name evidence="9" type="ORF">EDC14_102167</name>
</gene>
<feature type="transmembrane region" description="Helical" evidence="7">
    <location>
        <begin position="137"/>
        <end position="156"/>
    </location>
</feature>
<feature type="transmembrane region" description="Helical" evidence="7">
    <location>
        <begin position="21"/>
        <end position="44"/>
    </location>
</feature>
<proteinExistence type="inferred from homology"/>
<dbReference type="Gene3D" id="1.10.3720.10">
    <property type="entry name" value="MetI-like"/>
    <property type="match status" value="1"/>
</dbReference>
<evidence type="ECO:0000313" key="10">
    <source>
        <dbReference type="Proteomes" id="UP000295008"/>
    </source>
</evidence>
<accession>A0A4R1RC74</accession>
<dbReference type="PANTHER" id="PTHR30151:SF0">
    <property type="entry name" value="ABC TRANSPORTER PERMEASE PROTEIN MJ0413-RELATED"/>
    <property type="match status" value="1"/>
</dbReference>
<name>A0A4R1RC74_HYDET</name>
<keyword evidence="3" id="KW-1003">Cell membrane</keyword>
<keyword evidence="5 7" id="KW-1133">Transmembrane helix</keyword>
<dbReference type="EMBL" id="SLUN01000021">
    <property type="protein sequence ID" value="TCL63349.1"/>
    <property type="molecule type" value="Genomic_DNA"/>
</dbReference>
<dbReference type="AlphaFoldDB" id="A0A4R1RC74"/>
<evidence type="ECO:0000256" key="7">
    <source>
        <dbReference type="RuleBase" id="RU363032"/>
    </source>
</evidence>